<evidence type="ECO:0000313" key="1">
    <source>
        <dbReference type="EMBL" id="PZN80087.1"/>
    </source>
</evidence>
<dbReference type="AlphaFoldDB" id="A0A2W4TBE3"/>
<dbReference type="PANTHER" id="PTHR34235:SF4">
    <property type="entry name" value="SLR0291 PROTEIN"/>
    <property type="match status" value="1"/>
</dbReference>
<gene>
    <name evidence="1" type="ORF">DM484_10445</name>
</gene>
<protein>
    <submittedName>
        <fullName evidence="1">DUF29 domain-containing protein</fullName>
    </submittedName>
</protein>
<dbReference type="Proteomes" id="UP000249396">
    <property type="component" value="Unassembled WGS sequence"/>
</dbReference>
<organism evidence="1 2">
    <name type="scientific">Candidatus Methylumidiphilus alinenensis</name>
    <dbReference type="NCBI Taxonomy" id="2202197"/>
    <lineage>
        <taxon>Bacteria</taxon>
        <taxon>Pseudomonadati</taxon>
        <taxon>Pseudomonadota</taxon>
        <taxon>Gammaproteobacteria</taxon>
        <taxon>Methylococcales</taxon>
        <taxon>Candidatus Methylumidiphilus</taxon>
    </lineage>
</organism>
<accession>A0A2W4TBE3</accession>
<dbReference type="PANTHER" id="PTHR34235">
    <property type="entry name" value="SLR1203 PROTEIN-RELATED"/>
    <property type="match status" value="1"/>
</dbReference>
<reference evidence="1 2" key="1">
    <citation type="journal article" date="2018" name="Aquat. Microb. Ecol.">
        <title>Gammaproteobacterial methanotrophs dominate.</title>
        <authorList>
            <person name="Rissanen A.J."/>
            <person name="Saarenheimo J."/>
            <person name="Tiirola M."/>
            <person name="Peura S."/>
            <person name="Aalto S.L."/>
            <person name="Karvinen A."/>
            <person name="Nykanen H."/>
        </authorList>
    </citation>
    <scope>NUCLEOTIDE SEQUENCE [LARGE SCALE GENOMIC DNA]</scope>
    <source>
        <strain evidence="1">AMbin10</strain>
    </source>
</reference>
<name>A0A2W4TBE3_9GAMM</name>
<sequence length="147" mass="17016">MNTQIYREDFHAWALQNAQLLRDGRLAEIDIENIAEELEDMGASKGRELESRLGILLAHLLKWVYQQERRGSSWQATIREQRRRIVRLLKKNPSLKSELDEAFLEAYGDAKLIAMRETGIDEAIFPKASPFTIEQALNDAYWPEQAS</sequence>
<dbReference type="EMBL" id="QJPH01000288">
    <property type="protein sequence ID" value="PZN80087.1"/>
    <property type="molecule type" value="Genomic_DNA"/>
</dbReference>
<dbReference type="Gene3D" id="1.20.1220.20">
    <property type="entry name" value="Uncharcterised protein PF01724"/>
    <property type="match status" value="1"/>
</dbReference>
<dbReference type="InterPro" id="IPR002636">
    <property type="entry name" value="DUF29"/>
</dbReference>
<comment type="caution">
    <text evidence="1">The sequence shown here is derived from an EMBL/GenBank/DDBJ whole genome shotgun (WGS) entry which is preliminary data.</text>
</comment>
<proteinExistence type="predicted"/>
<evidence type="ECO:0000313" key="2">
    <source>
        <dbReference type="Proteomes" id="UP000249396"/>
    </source>
</evidence>
<dbReference type="Pfam" id="PF01724">
    <property type="entry name" value="DUF29"/>
    <property type="match status" value="1"/>
</dbReference>